<dbReference type="AlphaFoldDB" id="A0A5B7CRU1"/>
<evidence type="ECO:0000313" key="2">
    <source>
        <dbReference type="EMBL" id="MPC11778.1"/>
    </source>
</evidence>
<evidence type="ECO:0000256" key="1">
    <source>
        <dbReference type="SAM" id="MobiDB-lite"/>
    </source>
</evidence>
<protein>
    <submittedName>
        <fullName evidence="2">Uncharacterized protein</fullName>
    </submittedName>
</protein>
<keyword evidence="3" id="KW-1185">Reference proteome</keyword>
<dbReference type="Proteomes" id="UP000324222">
    <property type="component" value="Unassembled WGS sequence"/>
</dbReference>
<name>A0A5B7CRU1_PORTR</name>
<reference evidence="2 3" key="1">
    <citation type="submission" date="2019-05" db="EMBL/GenBank/DDBJ databases">
        <title>Another draft genome of Portunus trituberculatus and its Hox gene families provides insights of decapod evolution.</title>
        <authorList>
            <person name="Jeong J.-H."/>
            <person name="Song I."/>
            <person name="Kim S."/>
            <person name="Choi T."/>
            <person name="Kim D."/>
            <person name="Ryu S."/>
            <person name="Kim W."/>
        </authorList>
    </citation>
    <scope>NUCLEOTIDE SEQUENCE [LARGE SCALE GENOMIC DNA]</scope>
    <source>
        <tissue evidence="2">Muscle</tissue>
    </source>
</reference>
<organism evidence="2 3">
    <name type="scientific">Portunus trituberculatus</name>
    <name type="common">Swimming crab</name>
    <name type="synonym">Neptunus trituberculatus</name>
    <dbReference type="NCBI Taxonomy" id="210409"/>
    <lineage>
        <taxon>Eukaryota</taxon>
        <taxon>Metazoa</taxon>
        <taxon>Ecdysozoa</taxon>
        <taxon>Arthropoda</taxon>
        <taxon>Crustacea</taxon>
        <taxon>Multicrustacea</taxon>
        <taxon>Malacostraca</taxon>
        <taxon>Eumalacostraca</taxon>
        <taxon>Eucarida</taxon>
        <taxon>Decapoda</taxon>
        <taxon>Pleocyemata</taxon>
        <taxon>Brachyura</taxon>
        <taxon>Eubrachyura</taxon>
        <taxon>Portunoidea</taxon>
        <taxon>Portunidae</taxon>
        <taxon>Portuninae</taxon>
        <taxon>Portunus</taxon>
    </lineage>
</organism>
<dbReference type="EMBL" id="VSRR010000181">
    <property type="protein sequence ID" value="MPC11778.1"/>
    <property type="molecule type" value="Genomic_DNA"/>
</dbReference>
<accession>A0A5B7CRU1</accession>
<feature type="compositionally biased region" description="Polar residues" evidence="1">
    <location>
        <begin position="19"/>
        <end position="35"/>
    </location>
</feature>
<comment type="caution">
    <text evidence="2">The sequence shown here is derived from an EMBL/GenBank/DDBJ whole genome shotgun (WGS) entry which is preliminary data.</text>
</comment>
<feature type="region of interest" description="Disordered" evidence="1">
    <location>
        <begin position="1"/>
        <end position="36"/>
    </location>
</feature>
<sequence length="74" mass="8210">MNKLSTRCAMSSHHKRLGDTSTNIQETKSTSSSMSPKIYTITVHETCSGHGLSRESHTTYESLLSLLALERQGR</sequence>
<evidence type="ECO:0000313" key="3">
    <source>
        <dbReference type="Proteomes" id="UP000324222"/>
    </source>
</evidence>
<gene>
    <name evidence="2" type="ORF">E2C01_004453</name>
</gene>
<proteinExistence type="predicted"/>